<comment type="function">
    <text evidence="5">Transcription activator.</text>
</comment>
<evidence type="ECO:0000256" key="4">
    <source>
        <dbReference type="PROSITE-ProRule" id="PRU01002"/>
    </source>
</evidence>
<comment type="subcellular location">
    <subcellularLocation>
        <location evidence="1 4 5">Nucleus</location>
    </subcellularLocation>
</comment>
<dbReference type="AlphaFoldDB" id="A0A6A1VTR1"/>
<keyword evidence="5" id="KW-0010">Activator</keyword>
<dbReference type="GO" id="GO:0099402">
    <property type="term" value="P:plant organ development"/>
    <property type="evidence" value="ECO:0007669"/>
    <property type="project" value="UniProtKB-ARBA"/>
</dbReference>
<dbReference type="GO" id="GO:0005524">
    <property type="term" value="F:ATP binding"/>
    <property type="evidence" value="ECO:0007669"/>
    <property type="project" value="UniProtKB-UniRule"/>
</dbReference>
<keyword evidence="5" id="KW-0805">Transcription regulation</keyword>
<evidence type="ECO:0000313" key="9">
    <source>
        <dbReference type="EMBL" id="KAB1214938.1"/>
    </source>
</evidence>
<feature type="short sequence motif" description="Bipartite nuclear localization signal" evidence="4">
    <location>
        <begin position="258"/>
        <end position="265"/>
    </location>
</feature>
<accession>A0A6A1VTR1</accession>
<dbReference type="PANTHER" id="PTHR31602:SF42">
    <property type="entry name" value="GROWTH-REGULATING FACTOR 2"/>
    <property type="match status" value="1"/>
</dbReference>
<dbReference type="InterPro" id="IPR031137">
    <property type="entry name" value="GRF"/>
</dbReference>
<dbReference type="GO" id="GO:0006355">
    <property type="term" value="P:regulation of DNA-templated transcription"/>
    <property type="evidence" value="ECO:0007669"/>
    <property type="project" value="InterPro"/>
</dbReference>
<feature type="domain" description="QLQ" evidence="7">
    <location>
        <begin position="156"/>
        <end position="191"/>
    </location>
</feature>
<keyword evidence="3 4" id="KW-0539">Nucleus</keyword>
<evidence type="ECO:0000259" key="7">
    <source>
        <dbReference type="PROSITE" id="PS51666"/>
    </source>
</evidence>
<dbReference type="Pfam" id="PF08880">
    <property type="entry name" value="QLQ"/>
    <property type="match status" value="1"/>
</dbReference>
<dbReference type="GO" id="GO:0006351">
    <property type="term" value="P:DNA-templated transcription"/>
    <property type="evidence" value="ECO:0007669"/>
    <property type="project" value="UniProtKB-UniRule"/>
</dbReference>
<keyword evidence="5" id="KW-0804">Transcription</keyword>
<name>A0A6A1VTR1_9ROSI</name>
<evidence type="ECO:0000256" key="1">
    <source>
        <dbReference type="ARBA" id="ARBA00004123"/>
    </source>
</evidence>
<dbReference type="EMBL" id="RXIC02000023">
    <property type="protein sequence ID" value="KAB1214938.1"/>
    <property type="molecule type" value="Genomic_DNA"/>
</dbReference>
<feature type="domain" description="WRC" evidence="8">
    <location>
        <begin position="225"/>
        <end position="269"/>
    </location>
</feature>
<evidence type="ECO:0000259" key="8">
    <source>
        <dbReference type="PROSITE" id="PS51667"/>
    </source>
</evidence>
<reference evidence="9 10" key="1">
    <citation type="journal article" date="2019" name="Plant Biotechnol. J.">
        <title>The red bayberry genome and genetic basis of sex determination.</title>
        <authorList>
            <person name="Jia H.M."/>
            <person name="Jia H.J."/>
            <person name="Cai Q.L."/>
            <person name="Wang Y."/>
            <person name="Zhao H.B."/>
            <person name="Yang W.F."/>
            <person name="Wang G.Y."/>
            <person name="Li Y.H."/>
            <person name="Zhan D.L."/>
            <person name="Shen Y.T."/>
            <person name="Niu Q.F."/>
            <person name="Chang L."/>
            <person name="Qiu J."/>
            <person name="Zhao L."/>
            <person name="Xie H.B."/>
            <person name="Fu W.Y."/>
            <person name="Jin J."/>
            <person name="Li X.W."/>
            <person name="Jiao Y."/>
            <person name="Zhou C.C."/>
            <person name="Tu T."/>
            <person name="Chai C.Y."/>
            <person name="Gao J.L."/>
            <person name="Fan L.J."/>
            <person name="van de Weg E."/>
            <person name="Wang J.Y."/>
            <person name="Gao Z.S."/>
        </authorList>
    </citation>
    <scope>NUCLEOTIDE SEQUENCE [LARGE SCALE GENOMIC DNA]</scope>
    <source>
        <tissue evidence="9">Leaves</tissue>
    </source>
</reference>
<evidence type="ECO:0000313" key="10">
    <source>
        <dbReference type="Proteomes" id="UP000516437"/>
    </source>
</evidence>
<dbReference type="PROSITE" id="PS51666">
    <property type="entry name" value="QLQ"/>
    <property type="match status" value="1"/>
</dbReference>
<organism evidence="9 10">
    <name type="scientific">Morella rubra</name>
    <name type="common">Chinese bayberry</name>
    <dbReference type="NCBI Taxonomy" id="262757"/>
    <lineage>
        <taxon>Eukaryota</taxon>
        <taxon>Viridiplantae</taxon>
        <taxon>Streptophyta</taxon>
        <taxon>Embryophyta</taxon>
        <taxon>Tracheophyta</taxon>
        <taxon>Spermatophyta</taxon>
        <taxon>Magnoliopsida</taxon>
        <taxon>eudicotyledons</taxon>
        <taxon>Gunneridae</taxon>
        <taxon>Pentapetalae</taxon>
        <taxon>rosids</taxon>
        <taxon>fabids</taxon>
        <taxon>Fagales</taxon>
        <taxon>Myricaceae</taxon>
        <taxon>Morella</taxon>
    </lineage>
</organism>
<evidence type="ECO:0000256" key="6">
    <source>
        <dbReference type="SAM" id="MobiDB-lite"/>
    </source>
</evidence>
<sequence length="603" mass="65492">MDFGLVSLEALVGPEAGTAGSSKVSEPKTRFMGLGSELVKHEKSWDAEYDWKSSKMAKNDNLSAHKTMPLHQGTPLRRSNALFSGEGRQQEHMLSFSPVKPEVPILRKDGSIVDKGTYNDFPYYQRAPSAYIKNAGYGSGSLNASMHGSFPEVRGPFTPSQWIELEHQALIYKYITSNVPVPSNLLNPLKRTFYPYCLSGSTPGSVPHNSLGWSSLHLGFSSNNDPEPGRCRRTDGKKWRCSRDAVADQKYCERHINRGRHRSRKPVEGQTGHAASGTANSKVVPMTSSVSALANPSGGASNSLTMVQHQFKNLQPGGAPIPSADALVSRGQVCGRMQDPGSLSKMSCTIGMKCNEANLTISKQEIPLEGFPQFLFGLVSTDTLPNPSNSSSYINAKNYGCFLDFNEQDTQDQIPLHRFIEDWPKDQSNCSVISWPEELKSDWTQLSMSIPMASDFSSYSSSPTQEKLSVSPLRLSREFEPIQMNLGMSADLIEPTQNQTNRIPISWATSMGGPLGEVLTNTANPVTACKNSSALSLMTEGWDGSPQWGSSPTSVLQKAPFGALSNCSSGSSPGAENKKSRERACRSDDVLGSTLASSSLPSL</sequence>
<evidence type="ECO:0000256" key="2">
    <source>
        <dbReference type="ARBA" id="ARBA00008122"/>
    </source>
</evidence>
<feature type="compositionally biased region" description="Polar residues" evidence="6">
    <location>
        <begin position="565"/>
        <end position="574"/>
    </location>
</feature>
<dbReference type="PANTHER" id="PTHR31602">
    <property type="entry name" value="GROWTH-REGULATING FACTOR 5"/>
    <property type="match status" value="1"/>
</dbReference>
<dbReference type="InterPro" id="IPR014978">
    <property type="entry name" value="Gln-Leu-Gln_QLQ"/>
</dbReference>
<evidence type="ECO:0000256" key="5">
    <source>
        <dbReference type="RuleBase" id="RU367127"/>
    </source>
</evidence>
<dbReference type="PROSITE" id="PS51667">
    <property type="entry name" value="WRC"/>
    <property type="match status" value="1"/>
</dbReference>
<feature type="region of interest" description="Disordered" evidence="6">
    <location>
        <begin position="256"/>
        <end position="279"/>
    </location>
</feature>
<protein>
    <recommendedName>
        <fullName evidence="5">Growth-regulating factor</fullName>
    </recommendedName>
</protein>
<dbReference type="InterPro" id="IPR014977">
    <property type="entry name" value="WRC_dom"/>
</dbReference>
<feature type="compositionally biased region" description="Basic and acidic residues" evidence="6">
    <location>
        <begin position="576"/>
        <end position="589"/>
    </location>
</feature>
<comment type="domain">
    <text evidence="5">The QLQ domain and WRC domain may be involved in protein-protein interaction and DNA-binding, respectively.</text>
</comment>
<dbReference type="GO" id="GO:0005634">
    <property type="term" value="C:nucleus"/>
    <property type="evidence" value="ECO:0007669"/>
    <property type="project" value="UniProtKB-SubCell"/>
</dbReference>
<dbReference type="Proteomes" id="UP000516437">
    <property type="component" value="Chromosome 5"/>
</dbReference>
<dbReference type="SMART" id="SM00951">
    <property type="entry name" value="QLQ"/>
    <property type="match status" value="1"/>
</dbReference>
<dbReference type="OrthoDB" id="1927209at2759"/>
<feature type="region of interest" description="Disordered" evidence="6">
    <location>
        <begin position="565"/>
        <end position="603"/>
    </location>
</feature>
<evidence type="ECO:0000256" key="3">
    <source>
        <dbReference type="ARBA" id="ARBA00023242"/>
    </source>
</evidence>
<comment type="similarity">
    <text evidence="2 5">Belongs to the GRF family.</text>
</comment>
<feature type="compositionally biased region" description="Polar residues" evidence="6">
    <location>
        <begin position="594"/>
        <end position="603"/>
    </location>
</feature>
<comment type="caution">
    <text evidence="9">The sequence shown here is derived from an EMBL/GenBank/DDBJ whole genome shotgun (WGS) entry which is preliminary data.</text>
</comment>
<dbReference type="Pfam" id="PF08879">
    <property type="entry name" value="WRC"/>
    <property type="match status" value="1"/>
</dbReference>
<feature type="short sequence motif" description="Bipartite nuclear localization signal" evidence="4">
    <location>
        <begin position="230"/>
        <end position="240"/>
    </location>
</feature>
<gene>
    <name evidence="9" type="ORF">CJ030_MR5G024494</name>
</gene>
<keyword evidence="10" id="KW-1185">Reference proteome</keyword>
<proteinExistence type="inferred from homology"/>